<dbReference type="GO" id="GO:0016787">
    <property type="term" value="F:hydrolase activity"/>
    <property type="evidence" value="ECO:0007669"/>
    <property type="project" value="UniProtKB-KW"/>
</dbReference>
<dbReference type="PANTHER" id="PTHR37981:SF1">
    <property type="entry name" value="SGNH HYDROLASE-TYPE ESTERASE DOMAIN-CONTAINING PROTEIN"/>
    <property type="match status" value="1"/>
</dbReference>
<sequence>MNVPLRYAALGSSFAAGPAIAPVVDPNAMRSGRNYPHLLAGRLGAELTDLTTSGASTATILDQSQVTITGAEYPPQLWSVPESVDLVTVTAGGNDLNYAGSMLFTAWQRVQPDGPFTTMMAAGFADGIPVPTADDVERTAAGLAQIVERVRVRAPRARVLLVDYLTVIGGDTAPSDEVPFEPGEIEAFRVIQSALEAAYTAAADRTGAELVAVSQASRDHALGTAEPWVASFAPDLMETAGSFHPNAAGMAAVADLLGERLH</sequence>
<dbReference type="EC" id="3.1.-.-" evidence="2"/>
<evidence type="ECO:0000313" key="3">
    <source>
        <dbReference type="Proteomes" id="UP001596074"/>
    </source>
</evidence>
<protein>
    <submittedName>
        <fullName evidence="2">SGNH/GDSL hydrolase family protein</fullName>
        <ecNumber evidence="2">3.1.-.-</ecNumber>
    </submittedName>
</protein>
<dbReference type="Gene3D" id="3.40.50.1110">
    <property type="entry name" value="SGNH hydrolase"/>
    <property type="match status" value="1"/>
</dbReference>
<dbReference type="EMBL" id="JBHSON010000050">
    <property type="protein sequence ID" value="MFC5750150.1"/>
    <property type="molecule type" value="Genomic_DNA"/>
</dbReference>
<evidence type="ECO:0000259" key="1">
    <source>
        <dbReference type="Pfam" id="PF13472"/>
    </source>
</evidence>
<feature type="domain" description="SGNH hydrolase-type esterase" evidence="1">
    <location>
        <begin position="9"/>
        <end position="252"/>
    </location>
</feature>
<proteinExistence type="predicted"/>
<dbReference type="PANTHER" id="PTHR37981">
    <property type="entry name" value="LIPASE 2"/>
    <property type="match status" value="1"/>
</dbReference>
<name>A0ABW1AAB2_9ACTN</name>
<organism evidence="2 3">
    <name type="scientific">Actinomadura rugatobispora</name>
    <dbReference type="NCBI Taxonomy" id="1994"/>
    <lineage>
        <taxon>Bacteria</taxon>
        <taxon>Bacillati</taxon>
        <taxon>Actinomycetota</taxon>
        <taxon>Actinomycetes</taxon>
        <taxon>Streptosporangiales</taxon>
        <taxon>Thermomonosporaceae</taxon>
        <taxon>Actinomadura</taxon>
    </lineage>
</organism>
<dbReference type="Proteomes" id="UP001596074">
    <property type="component" value="Unassembled WGS sequence"/>
</dbReference>
<dbReference type="InterPro" id="IPR013830">
    <property type="entry name" value="SGNH_hydro"/>
</dbReference>
<comment type="caution">
    <text evidence="2">The sequence shown here is derived from an EMBL/GenBank/DDBJ whole genome shotgun (WGS) entry which is preliminary data.</text>
</comment>
<dbReference type="SUPFAM" id="SSF52266">
    <property type="entry name" value="SGNH hydrolase"/>
    <property type="match status" value="1"/>
</dbReference>
<reference evidence="3" key="1">
    <citation type="journal article" date="2019" name="Int. J. Syst. Evol. Microbiol.">
        <title>The Global Catalogue of Microorganisms (GCM) 10K type strain sequencing project: providing services to taxonomists for standard genome sequencing and annotation.</title>
        <authorList>
            <consortium name="The Broad Institute Genomics Platform"/>
            <consortium name="The Broad Institute Genome Sequencing Center for Infectious Disease"/>
            <person name="Wu L."/>
            <person name="Ma J."/>
        </authorList>
    </citation>
    <scope>NUCLEOTIDE SEQUENCE [LARGE SCALE GENOMIC DNA]</scope>
    <source>
        <strain evidence="3">KCTC 42087</strain>
    </source>
</reference>
<dbReference type="RefSeq" id="WP_378285884.1">
    <property type="nucleotide sequence ID" value="NZ_JBHSON010000050.1"/>
</dbReference>
<dbReference type="InterPro" id="IPR037460">
    <property type="entry name" value="SEST-like"/>
</dbReference>
<keyword evidence="3" id="KW-1185">Reference proteome</keyword>
<dbReference type="InterPro" id="IPR036514">
    <property type="entry name" value="SGNH_hydro_sf"/>
</dbReference>
<dbReference type="CDD" id="cd01823">
    <property type="entry name" value="SEST_like"/>
    <property type="match status" value="1"/>
</dbReference>
<gene>
    <name evidence="2" type="ORF">ACFPZN_31370</name>
</gene>
<evidence type="ECO:0000313" key="2">
    <source>
        <dbReference type="EMBL" id="MFC5750150.1"/>
    </source>
</evidence>
<accession>A0ABW1AAB2</accession>
<dbReference type="Pfam" id="PF13472">
    <property type="entry name" value="Lipase_GDSL_2"/>
    <property type="match status" value="1"/>
</dbReference>
<keyword evidence="2" id="KW-0378">Hydrolase</keyword>